<name>A0ABR1E177_NECAM</name>
<keyword evidence="8" id="KW-1185">Reference proteome</keyword>
<accession>A0ABR1E177</accession>
<reference evidence="7 8" key="1">
    <citation type="submission" date="2023-08" db="EMBL/GenBank/DDBJ databases">
        <title>A Necator americanus chromosomal reference genome.</title>
        <authorList>
            <person name="Ilik V."/>
            <person name="Petrzelkova K.J."/>
            <person name="Pardy F."/>
            <person name="Fuh T."/>
            <person name="Niatou-Singa F.S."/>
            <person name="Gouil Q."/>
            <person name="Baker L."/>
            <person name="Ritchie M.E."/>
            <person name="Jex A.R."/>
            <person name="Gazzola D."/>
            <person name="Li H."/>
            <person name="Toshio Fujiwara R."/>
            <person name="Zhan B."/>
            <person name="Aroian R.V."/>
            <person name="Pafco B."/>
            <person name="Schwarz E.M."/>
        </authorList>
    </citation>
    <scope>NUCLEOTIDE SEQUENCE [LARGE SCALE GENOMIC DNA]</scope>
    <source>
        <strain evidence="7 8">Aroian</strain>
        <tissue evidence="7">Whole animal</tissue>
    </source>
</reference>
<dbReference type="Gene3D" id="2.130.10.10">
    <property type="entry name" value="YVTN repeat-like/Quinoprotein amine dehydrogenase"/>
    <property type="match status" value="2"/>
</dbReference>
<evidence type="ECO:0000313" key="7">
    <source>
        <dbReference type="EMBL" id="KAK6756015.1"/>
    </source>
</evidence>
<evidence type="ECO:0008006" key="9">
    <source>
        <dbReference type="Google" id="ProtNLM"/>
    </source>
</evidence>
<dbReference type="Pfam" id="PF00400">
    <property type="entry name" value="WD40"/>
    <property type="match status" value="2"/>
</dbReference>
<gene>
    <name evidence="7" type="primary">Necator_chrV.g19210</name>
    <name evidence="7" type="ORF">RB195_014418</name>
</gene>
<sequence>MSTLGDERSDKRLELERKKQKLAEMREARRRADEEKKRQLLASVPTENGTTRQTLTSTEVQELLAEVGIPAEPRLEKTPERSNGLSDSDYHLSPMASQIMSGSRTLQLDFSNVLSVAIPTKDAAQYSKTTQTDDDRVSMGEFSTGSQEFDYDDDMLPMDGGGFRDRVHSHDVDSPMTDDLAGILPNIPGFNFTKHKEEKHCNNKQHSFGMGREELEASLGDSSVVVTAVAKPEPVKEEPAPARVPDLSEEEKAQIMASRSFQTFFNYAAKVIERALAEAESVDIFVDYARDGRSEVIASSDRLVLSRIFSDPKWSQNRAVTGIAFSEQHPELVAVSYESNKDIPSEPPGVVLIWNTKFKKDSPEYIFHCQSRLASVAFARFHSHLIMAGCYSGQICMWDNRVANKKTPIHKSPLSTSAHTHPVYALEVIGSHNAHNLVSISTDGKMCSWNVDNLTQPVDGKELLSRQGKQIPCLCMSFPVADMNNFVVGSEDGHAYALSRHGTGQPNAQEHTFFDGHSAPVCGIAFHRATGPVDLSHLFLTSSSDWTVKLWSTKDPKLRFSFESHNDYVFDVAWSPVHPAVFTSIDAEGNLFLWNLNEDIEGPVARMNIAQEGFLKKIAWAENGQHLCVGDDQGNLQLFDVHESMYVLRSEEWTRFARVLADMKQANEEADEMSELESMFLLDKTGSLVYGFCVAHFHLS</sequence>
<evidence type="ECO:0000256" key="3">
    <source>
        <dbReference type="ARBA" id="ARBA00022574"/>
    </source>
</evidence>
<dbReference type="PROSITE" id="PS50082">
    <property type="entry name" value="WD_REPEATS_2"/>
    <property type="match status" value="1"/>
</dbReference>
<evidence type="ECO:0000256" key="1">
    <source>
        <dbReference type="ARBA" id="ARBA00004496"/>
    </source>
</evidence>
<dbReference type="SUPFAM" id="SSF50978">
    <property type="entry name" value="WD40 repeat-like"/>
    <property type="match status" value="1"/>
</dbReference>
<keyword evidence="2" id="KW-0963">Cytoplasm</keyword>
<comment type="caution">
    <text evidence="7">The sequence shown here is derived from an EMBL/GenBank/DDBJ whole genome shotgun (WGS) entry which is preliminary data.</text>
</comment>
<dbReference type="Proteomes" id="UP001303046">
    <property type="component" value="Unassembled WGS sequence"/>
</dbReference>
<keyword evidence="3 5" id="KW-0853">WD repeat</keyword>
<evidence type="ECO:0000256" key="5">
    <source>
        <dbReference type="PROSITE-ProRule" id="PRU00221"/>
    </source>
</evidence>
<evidence type="ECO:0000313" key="8">
    <source>
        <dbReference type="Proteomes" id="UP001303046"/>
    </source>
</evidence>
<feature type="compositionally biased region" description="Basic and acidic residues" evidence="6">
    <location>
        <begin position="1"/>
        <end position="38"/>
    </location>
</feature>
<dbReference type="EMBL" id="JAVFWL010000005">
    <property type="protein sequence ID" value="KAK6756015.1"/>
    <property type="molecule type" value="Genomic_DNA"/>
</dbReference>
<dbReference type="InterPro" id="IPR036322">
    <property type="entry name" value="WD40_repeat_dom_sf"/>
</dbReference>
<comment type="subcellular location">
    <subcellularLocation>
        <location evidence="1">Cytoplasm</location>
    </subcellularLocation>
</comment>
<dbReference type="PANTHER" id="PTHR12442">
    <property type="entry name" value="DYNEIN INTERMEDIATE CHAIN"/>
    <property type="match status" value="1"/>
</dbReference>
<protein>
    <recommendedName>
        <fullName evidence="9">WD domain, G-beta repeat protein</fullName>
    </recommendedName>
</protein>
<evidence type="ECO:0000256" key="2">
    <source>
        <dbReference type="ARBA" id="ARBA00022490"/>
    </source>
</evidence>
<dbReference type="InterPro" id="IPR015943">
    <property type="entry name" value="WD40/YVTN_repeat-like_dom_sf"/>
</dbReference>
<dbReference type="InterPro" id="IPR001680">
    <property type="entry name" value="WD40_rpt"/>
</dbReference>
<feature type="region of interest" description="Disordered" evidence="6">
    <location>
        <begin position="67"/>
        <end position="89"/>
    </location>
</feature>
<dbReference type="InterPro" id="IPR050687">
    <property type="entry name" value="Dynein_IC"/>
</dbReference>
<proteinExistence type="predicted"/>
<organism evidence="7 8">
    <name type="scientific">Necator americanus</name>
    <name type="common">Human hookworm</name>
    <dbReference type="NCBI Taxonomy" id="51031"/>
    <lineage>
        <taxon>Eukaryota</taxon>
        <taxon>Metazoa</taxon>
        <taxon>Ecdysozoa</taxon>
        <taxon>Nematoda</taxon>
        <taxon>Chromadorea</taxon>
        <taxon>Rhabditida</taxon>
        <taxon>Rhabditina</taxon>
        <taxon>Rhabditomorpha</taxon>
        <taxon>Strongyloidea</taxon>
        <taxon>Ancylostomatidae</taxon>
        <taxon>Bunostominae</taxon>
        <taxon>Necator</taxon>
    </lineage>
</organism>
<evidence type="ECO:0000256" key="6">
    <source>
        <dbReference type="SAM" id="MobiDB-lite"/>
    </source>
</evidence>
<keyword evidence="4" id="KW-0677">Repeat</keyword>
<evidence type="ECO:0000256" key="4">
    <source>
        <dbReference type="ARBA" id="ARBA00022737"/>
    </source>
</evidence>
<feature type="repeat" description="WD" evidence="5">
    <location>
        <begin position="514"/>
        <end position="561"/>
    </location>
</feature>
<dbReference type="SMART" id="SM00320">
    <property type="entry name" value="WD40"/>
    <property type="match status" value="7"/>
</dbReference>
<feature type="region of interest" description="Disordered" evidence="6">
    <location>
        <begin position="1"/>
        <end position="53"/>
    </location>
</feature>
<dbReference type="PANTHER" id="PTHR12442:SF22">
    <property type="entry name" value="CYTOPLASMIC DYNEIN 1 INTERMEDIATE CHAIN-RELATED"/>
    <property type="match status" value="1"/>
</dbReference>